<dbReference type="InterPro" id="IPR050109">
    <property type="entry name" value="HTH-type_TetR-like_transc_reg"/>
</dbReference>
<keyword evidence="5" id="KW-1185">Reference proteome</keyword>
<accession>A0A370HQ96</accession>
<dbReference type="AlphaFoldDB" id="A0A370HQ96"/>
<protein>
    <submittedName>
        <fullName evidence="4">TetR family transcriptional regulator</fullName>
    </submittedName>
</protein>
<dbReference type="InterPro" id="IPR001647">
    <property type="entry name" value="HTH_TetR"/>
</dbReference>
<feature type="domain" description="HTH tetR-type" evidence="3">
    <location>
        <begin position="20"/>
        <end position="79"/>
    </location>
</feature>
<evidence type="ECO:0000256" key="1">
    <source>
        <dbReference type="ARBA" id="ARBA00023125"/>
    </source>
</evidence>
<comment type="caution">
    <text evidence="4">The sequence shown here is derived from an EMBL/GenBank/DDBJ whole genome shotgun (WGS) entry which is preliminary data.</text>
</comment>
<keyword evidence="1 2" id="KW-0238">DNA-binding</keyword>
<dbReference type="InterPro" id="IPR009057">
    <property type="entry name" value="Homeodomain-like_sf"/>
</dbReference>
<reference evidence="4 5" key="1">
    <citation type="submission" date="2018-07" db="EMBL/GenBank/DDBJ databases">
        <title>Genomic Encyclopedia of Type Strains, Phase IV (KMG-IV): sequencing the most valuable type-strain genomes for metagenomic binning, comparative biology and taxonomic classification.</title>
        <authorList>
            <person name="Goeker M."/>
        </authorList>
    </citation>
    <scope>NUCLEOTIDE SEQUENCE [LARGE SCALE GENOMIC DNA]</scope>
    <source>
        <strain evidence="4 5">DSM 14364</strain>
    </source>
</reference>
<sequence length="233" mass="27444">MKKMKQAEAVEPKRTRLSPDQRRQDFIRKATELFSEEGFDGGTRELARKLGVTQPLLYRYFPSKEELIREVYRTVYIDRWKDSWDDLLADRSRPIRVRLEEFYRDYTNTIFTREWMRIYLFSGLKGFDLNRWYVGMIQDRILARIVEEYRHEAGLPAQSPPAPAELELAWVLHSGIFYYGIRKYIYESPVLEDKERVIANALDVFLEGISRVFGTAVKVRAAYGRPTAGAVSR</sequence>
<evidence type="ECO:0000313" key="4">
    <source>
        <dbReference type="EMBL" id="RDI60121.1"/>
    </source>
</evidence>
<dbReference type="PANTHER" id="PTHR30055:SF181">
    <property type="entry name" value="BLR6905 PROTEIN"/>
    <property type="match status" value="1"/>
</dbReference>
<dbReference type="OrthoDB" id="7465645at2"/>
<organism evidence="4 5">
    <name type="scientific">Microvirga subterranea</name>
    <dbReference type="NCBI Taxonomy" id="186651"/>
    <lineage>
        <taxon>Bacteria</taxon>
        <taxon>Pseudomonadati</taxon>
        <taxon>Pseudomonadota</taxon>
        <taxon>Alphaproteobacteria</taxon>
        <taxon>Hyphomicrobiales</taxon>
        <taxon>Methylobacteriaceae</taxon>
        <taxon>Microvirga</taxon>
    </lineage>
</organism>
<dbReference type="EMBL" id="QQBB01000003">
    <property type="protein sequence ID" value="RDI60121.1"/>
    <property type="molecule type" value="Genomic_DNA"/>
</dbReference>
<evidence type="ECO:0000259" key="3">
    <source>
        <dbReference type="PROSITE" id="PS50977"/>
    </source>
</evidence>
<evidence type="ECO:0000313" key="5">
    <source>
        <dbReference type="Proteomes" id="UP000254925"/>
    </source>
</evidence>
<evidence type="ECO:0000256" key="2">
    <source>
        <dbReference type="PROSITE-ProRule" id="PRU00335"/>
    </source>
</evidence>
<dbReference type="GO" id="GO:0003700">
    <property type="term" value="F:DNA-binding transcription factor activity"/>
    <property type="evidence" value="ECO:0007669"/>
    <property type="project" value="TreeGrafter"/>
</dbReference>
<dbReference type="GO" id="GO:0000976">
    <property type="term" value="F:transcription cis-regulatory region binding"/>
    <property type="evidence" value="ECO:0007669"/>
    <property type="project" value="TreeGrafter"/>
</dbReference>
<proteinExistence type="predicted"/>
<feature type="DNA-binding region" description="H-T-H motif" evidence="2">
    <location>
        <begin position="42"/>
        <end position="61"/>
    </location>
</feature>
<dbReference type="Gene3D" id="1.10.357.10">
    <property type="entry name" value="Tetracycline Repressor, domain 2"/>
    <property type="match status" value="1"/>
</dbReference>
<dbReference type="PANTHER" id="PTHR30055">
    <property type="entry name" value="HTH-TYPE TRANSCRIPTIONAL REGULATOR RUTR"/>
    <property type="match status" value="1"/>
</dbReference>
<name>A0A370HQ96_9HYPH</name>
<dbReference type="RefSeq" id="WP_114769818.1">
    <property type="nucleotide sequence ID" value="NZ_QQBB01000003.1"/>
</dbReference>
<gene>
    <name evidence="4" type="ORF">DES45_103382</name>
</gene>
<dbReference type="Proteomes" id="UP000254925">
    <property type="component" value="Unassembled WGS sequence"/>
</dbReference>
<dbReference type="Pfam" id="PF00440">
    <property type="entry name" value="TetR_N"/>
    <property type="match status" value="1"/>
</dbReference>
<dbReference type="PRINTS" id="PR00455">
    <property type="entry name" value="HTHTETR"/>
</dbReference>
<dbReference type="SUPFAM" id="SSF46689">
    <property type="entry name" value="Homeodomain-like"/>
    <property type="match status" value="1"/>
</dbReference>
<dbReference type="PROSITE" id="PS50977">
    <property type="entry name" value="HTH_TETR_2"/>
    <property type="match status" value="1"/>
</dbReference>